<evidence type="ECO:0000256" key="1">
    <source>
        <dbReference type="ARBA" id="ARBA00022898"/>
    </source>
</evidence>
<evidence type="ECO:0000313" key="4">
    <source>
        <dbReference type="Proteomes" id="UP000642748"/>
    </source>
</evidence>
<dbReference type="InterPro" id="IPR000192">
    <property type="entry name" value="Aminotrans_V_dom"/>
</dbReference>
<dbReference type="Pfam" id="PF00266">
    <property type="entry name" value="Aminotran_5"/>
    <property type="match status" value="1"/>
</dbReference>
<dbReference type="AlphaFoldDB" id="A0A8J3QP53"/>
<keyword evidence="4" id="KW-1185">Reference proteome</keyword>
<gene>
    <name evidence="3" type="primary">nifS</name>
    <name evidence="3" type="ORF">Raf01_17940</name>
</gene>
<dbReference type="PANTHER" id="PTHR43092">
    <property type="entry name" value="L-CYSTEINE DESULFHYDRASE"/>
    <property type="match status" value="1"/>
</dbReference>
<reference evidence="3" key="1">
    <citation type="submission" date="2021-01" db="EMBL/GenBank/DDBJ databases">
        <title>Whole genome shotgun sequence of Rugosimonospora africana NBRC 104875.</title>
        <authorList>
            <person name="Komaki H."/>
            <person name="Tamura T."/>
        </authorList>
    </citation>
    <scope>NUCLEOTIDE SEQUENCE</scope>
    <source>
        <strain evidence="3">NBRC 104875</strain>
    </source>
</reference>
<dbReference type="Gene3D" id="3.90.1150.10">
    <property type="entry name" value="Aspartate Aminotransferase, domain 1"/>
    <property type="match status" value="1"/>
</dbReference>
<evidence type="ECO:0000259" key="2">
    <source>
        <dbReference type="Pfam" id="PF00266"/>
    </source>
</evidence>
<dbReference type="Gene3D" id="3.40.640.10">
    <property type="entry name" value="Type I PLP-dependent aspartate aminotransferase-like (Major domain)"/>
    <property type="match status" value="1"/>
</dbReference>
<comment type="caution">
    <text evidence="3">The sequence shown here is derived from an EMBL/GenBank/DDBJ whole genome shotgun (WGS) entry which is preliminary data.</text>
</comment>
<sequence length="389" mass="42115">MSDPEPPEQLPGARLLFSLDPAHSHLNHGSFGTTPISVQRAQQRLRDEMEADPQKFFTRGLHDRIEHSRRHLATFLGADPDRSALVTNTTSGVAVVLGSLGIGAGDEVITTDHGYGSVSLAIAARGARERVVPVELTLPDDEIASTIAGAVDRTRTRLVIVDLVSSPTARRMPVERIAAALRPAGVPLLVDGAHGPGLMPLTVDSLGADFFVGNLHKWAFAPRGTAILTVAEQWRSSMMPRVVSWAQPEGFPRSVEFFATADYTGWLAAPAGVFMLRTLGPERVWAHNAALVRYGQRVVGSALGLDPGQLPEPGADSPMRMLPLPQQSGESRTIEDAHALRDRIADRLRASVAINLWRGRLLLRLCAQIYNRAEEYDRLAEALPGLLAS</sequence>
<proteinExistence type="predicted"/>
<dbReference type="InterPro" id="IPR015422">
    <property type="entry name" value="PyrdxlP-dep_Trfase_small"/>
</dbReference>
<name>A0A8J3QP53_9ACTN</name>
<dbReference type="EMBL" id="BONZ01000015">
    <property type="protein sequence ID" value="GIH13622.1"/>
    <property type="molecule type" value="Genomic_DNA"/>
</dbReference>
<accession>A0A8J3QP53</accession>
<dbReference type="InterPro" id="IPR015424">
    <property type="entry name" value="PyrdxlP-dep_Trfase"/>
</dbReference>
<feature type="domain" description="Aminotransferase class V" evidence="2">
    <location>
        <begin position="61"/>
        <end position="297"/>
    </location>
</feature>
<dbReference type="InterPro" id="IPR015421">
    <property type="entry name" value="PyrdxlP-dep_Trfase_major"/>
</dbReference>
<dbReference type="SUPFAM" id="SSF53383">
    <property type="entry name" value="PLP-dependent transferases"/>
    <property type="match status" value="1"/>
</dbReference>
<dbReference type="Proteomes" id="UP000642748">
    <property type="component" value="Unassembled WGS sequence"/>
</dbReference>
<organism evidence="3 4">
    <name type="scientific">Rugosimonospora africana</name>
    <dbReference type="NCBI Taxonomy" id="556532"/>
    <lineage>
        <taxon>Bacteria</taxon>
        <taxon>Bacillati</taxon>
        <taxon>Actinomycetota</taxon>
        <taxon>Actinomycetes</taxon>
        <taxon>Micromonosporales</taxon>
        <taxon>Micromonosporaceae</taxon>
        <taxon>Rugosimonospora</taxon>
    </lineage>
</organism>
<evidence type="ECO:0000313" key="3">
    <source>
        <dbReference type="EMBL" id="GIH13622.1"/>
    </source>
</evidence>
<dbReference type="PANTHER" id="PTHR43092:SF2">
    <property type="entry name" value="HERCYNYLCYSTEINE SULFOXIDE LYASE"/>
    <property type="match status" value="1"/>
</dbReference>
<dbReference type="RefSeq" id="WP_203917290.1">
    <property type="nucleotide sequence ID" value="NZ_BONZ01000015.1"/>
</dbReference>
<keyword evidence="1" id="KW-0663">Pyridoxal phosphate</keyword>
<protein>
    <submittedName>
        <fullName evidence="3">Isopenicillin-N epimerase</fullName>
    </submittedName>
</protein>